<sequence length="113" mass="12586">MVDENGEQGERAQHIDTRIAIVDTRIAIIDARGAIIDKRAAIIDTRVAIIDTRVALRNGNCHRQKASELVFHVQQCDPRRTASIPPVGSLSAQKRSEMRPVQSTFAELENIPF</sequence>
<dbReference type="Proteomes" id="UP001287059">
    <property type="component" value="Unassembled WGS sequence"/>
</dbReference>
<organism evidence="2 3">
    <name type="scientific">Mesorhizobium album</name>
    <dbReference type="NCBI Taxonomy" id="3072314"/>
    <lineage>
        <taxon>Bacteria</taxon>
        <taxon>Pseudomonadati</taxon>
        <taxon>Pseudomonadota</taxon>
        <taxon>Alphaproteobacteria</taxon>
        <taxon>Hyphomicrobiales</taxon>
        <taxon>Phyllobacteriaceae</taxon>
        <taxon>Mesorhizobium</taxon>
    </lineage>
</organism>
<gene>
    <name evidence="2" type="ORF">RFN28_30570</name>
</gene>
<keyword evidence="3" id="KW-1185">Reference proteome</keyword>
<evidence type="ECO:0000313" key="3">
    <source>
        <dbReference type="Proteomes" id="UP001287059"/>
    </source>
</evidence>
<protein>
    <submittedName>
        <fullName evidence="2">Uncharacterized protein</fullName>
    </submittedName>
</protein>
<reference evidence="2 3" key="1">
    <citation type="submission" date="2023-08" db="EMBL/GenBank/DDBJ databases">
        <title>Implementing the SeqCode for naming new Mesorhizobium species isolated from Vachellia karroo root nodules.</title>
        <authorList>
            <person name="Van Lill M."/>
        </authorList>
    </citation>
    <scope>NUCLEOTIDE SEQUENCE [LARGE SCALE GENOMIC DNA]</scope>
    <source>
        <strain evidence="2 3">VK24D</strain>
    </source>
</reference>
<name>A0ABU4Y762_9HYPH</name>
<dbReference type="EMBL" id="JAVIIW010000057">
    <property type="protein sequence ID" value="MDX8482773.1"/>
    <property type="molecule type" value="Genomic_DNA"/>
</dbReference>
<evidence type="ECO:0000256" key="1">
    <source>
        <dbReference type="SAM" id="MobiDB-lite"/>
    </source>
</evidence>
<accession>A0ABU4Y762</accession>
<comment type="caution">
    <text evidence="2">The sequence shown here is derived from an EMBL/GenBank/DDBJ whole genome shotgun (WGS) entry which is preliminary data.</text>
</comment>
<proteinExistence type="predicted"/>
<evidence type="ECO:0000313" key="2">
    <source>
        <dbReference type="EMBL" id="MDX8482773.1"/>
    </source>
</evidence>
<feature type="region of interest" description="Disordered" evidence="1">
    <location>
        <begin position="82"/>
        <end position="101"/>
    </location>
</feature>